<sequence length="367" mass="42594">MYDYCIVGAGLYGCVMADGLAKRGKTILLLDKRENVGGNVACEVKDGIVIHKYGAHIFHTDSKRVWGFVNEHCEMRQYCHSPIAYNDGQIYNLPFNMNTFYKLYGADMPSQVKELIEEDRVAIKNPKNLEEQALALAGRRIYYTLIKGYTEKQWGRSCRELPASIIKRIPLRMTFDNNYFNDKYQGLPEKSYNELIGKLLNHPRITIMTGVDFKEHKEVLEGVSRHIIYTGSIDEYFDYCYGVLEYRSLEFRTVRNTHTDNSQGVAVMNYTGDGISYTRTIEHRHFMKECNSPVTWTTTEYPAKWEVGKERYYPIGDEKNLALYARYKALADKQDKVEFGGRLGDYKYYDMDDVILKALERLDTIND</sequence>
<evidence type="ECO:0000256" key="1">
    <source>
        <dbReference type="ARBA" id="ARBA00001974"/>
    </source>
</evidence>
<dbReference type="Proteomes" id="UP000007887">
    <property type="component" value="Chromosome"/>
</dbReference>
<dbReference type="PATRIC" id="fig|927704.6.peg.1912"/>
<dbReference type="EC" id="5.4.99.9" evidence="7"/>
<dbReference type="Pfam" id="PF03275">
    <property type="entry name" value="GLF"/>
    <property type="match status" value="1"/>
</dbReference>
<protein>
    <submittedName>
        <fullName evidence="7">Putative UDP-galactopyranose mutase Glf</fullName>
        <ecNumber evidence="7">5.4.99.9</ecNumber>
    </submittedName>
</protein>
<dbReference type="PANTHER" id="PTHR21197">
    <property type="entry name" value="UDP-GALACTOPYRANOSE MUTASE"/>
    <property type="match status" value="1"/>
</dbReference>
<keyword evidence="3" id="KW-0285">Flavoprotein</keyword>
<keyword evidence="4" id="KW-0274">FAD</keyword>
<name>I0GS09_SELRL</name>
<evidence type="ECO:0000259" key="6">
    <source>
        <dbReference type="Pfam" id="PF03275"/>
    </source>
</evidence>
<evidence type="ECO:0000313" key="7">
    <source>
        <dbReference type="EMBL" id="BAL83546.1"/>
    </source>
</evidence>
<dbReference type="SUPFAM" id="SSF51971">
    <property type="entry name" value="Nucleotide-binding domain"/>
    <property type="match status" value="1"/>
</dbReference>
<keyword evidence="5 7" id="KW-0413">Isomerase</keyword>
<comment type="cofactor">
    <cofactor evidence="1">
        <name>FAD</name>
        <dbReference type="ChEBI" id="CHEBI:57692"/>
    </cofactor>
</comment>
<dbReference type="KEGG" id="sri:SELR_18380"/>
<dbReference type="OrthoDB" id="9769600at2"/>
<dbReference type="GO" id="GO:0008767">
    <property type="term" value="F:UDP-galactopyranose mutase activity"/>
    <property type="evidence" value="ECO:0007669"/>
    <property type="project" value="UniProtKB-EC"/>
</dbReference>
<gene>
    <name evidence="7" type="primary">glf</name>
    <name evidence="7" type="ordered locus">SELR_18380</name>
</gene>
<dbReference type="NCBIfam" id="TIGR00031">
    <property type="entry name" value="UDP-GALP_mutase"/>
    <property type="match status" value="1"/>
</dbReference>
<organism evidence="7 8">
    <name type="scientific">Selenomonas ruminantium subsp. lactilytica (strain NBRC 103574 / TAM6421)</name>
    <dbReference type="NCBI Taxonomy" id="927704"/>
    <lineage>
        <taxon>Bacteria</taxon>
        <taxon>Bacillati</taxon>
        <taxon>Bacillota</taxon>
        <taxon>Negativicutes</taxon>
        <taxon>Selenomonadales</taxon>
        <taxon>Selenomonadaceae</taxon>
        <taxon>Selenomonas</taxon>
    </lineage>
</organism>
<evidence type="ECO:0000256" key="2">
    <source>
        <dbReference type="ARBA" id="ARBA00009321"/>
    </source>
</evidence>
<dbReference type="HOGENOM" id="CLU_042118_0_0_9"/>
<dbReference type="PANTHER" id="PTHR21197:SF0">
    <property type="entry name" value="UDP-GALACTOPYRANOSE MUTASE"/>
    <property type="match status" value="1"/>
</dbReference>
<evidence type="ECO:0000256" key="4">
    <source>
        <dbReference type="ARBA" id="ARBA00022827"/>
    </source>
</evidence>
<reference evidence="7 8" key="1">
    <citation type="submission" date="2011-10" db="EMBL/GenBank/DDBJ databases">
        <title>Whole genome sequence of Selenomonas ruminantium subsp. lactilytica TAM6421.</title>
        <authorList>
            <person name="Oguchi A."/>
            <person name="Ankai A."/>
            <person name="Kaneko J."/>
            <person name="Yamada-Narita S."/>
            <person name="Fukui S."/>
            <person name="Takahashi M."/>
            <person name="Onodera T."/>
            <person name="Kojima S."/>
            <person name="Fushimi T."/>
            <person name="Abe N."/>
            <person name="Kamio Y."/>
            <person name="Yamazaki S."/>
            <person name="Fujita N."/>
        </authorList>
    </citation>
    <scope>NUCLEOTIDE SEQUENCE [LARGE SCALE GENOMIC DNA]</scope>
    <source>
        <strain evidence="8">NBRC 103574 / TAM6421</strain>
    </source>
</reference>
<dbReference type="InterPro" id="IPR004379">
    <property type="entry name" value="UDP-GALP_mutase"/>
</dbReference>
<dbReference type="GO" id="GO:0005829">
    <property type="term" value="C:cytosol"/>
    <property type="evidence" value="ECO:0007669"/>
    <property type="project" value="TreeGrafter"/>
</dbReference>
<dbReference type="GO" id="GO:0050660">
    <property type="term" value="F:flavin adenine dinucleotide binding"/>
    <property type="evidence" value="ECO:0007669"/>
    <property type="project" value="TreeGrafter"/>
</dbReference>
<dbReference type="RefSeq" id="WP_014424977.1">
    <property type="nucleotide sequence ID" value="NC_017068.1"/>
</dbReference>
<dbReference type="SUPFAM" id="SSF54373">
    <property type="entry name" value="FAD-linked reductases, C-terminal domain"/>
    <property type="match status" value="1"/>
</dbReference>
<evidence type="ECO:0000313" key="8">
    <source>
        <dbReference type="Proteomes" id="UP000007887"/>
    </source>
</evidence>
<evidence type="ECO:0000256" key="5">
    <source>
        <dbReference type="ARBA" id="ARBA00023235"/>
    </source>
</evidence>
<evidence type="ECO:0000256" key="3">
    <source>
        <dbReference type="ARBA" id="ARBA00022630"/>
    </source>
</evidence>
<dbReference type="EMBL" id="AP012292">
    <property type="protein sequence ID" value="BAL83546.1"/>
    <property type="molecule type" value="Genomic_DNA"/>
</dbReference>
<feature type="domain" description="UDP-galactopyranose mutase C-terminal" evidence="6">
    <location>
        <begin position="145"/>
        <end position="348"/>
    </location>
</feature>
<dbReference type="eggNOG" id="COG0562">
    <property type="taxonomic scope" value="Bacteria"/>
</dbReference>
<proteinExistence type="inferred from homology"/>
<dbReference type="AlphaFoldDB" id="I0GS09"/>
<accession>I0GS09</accession>
<dbReference type="Gene3D" id="3.40.50.720">
    <property type="entry name" value="NAD(P)-binding Rossmann-like Domain"/>
    <property type="match status" value="3"/>
</dbReference>
<dbReference type="Pfam" id="PF13450">
    <property type="entry name" value="NAD_binding_8"/>
    <property type="match status" value="1"/>
</dbReference>
<dbReference type="InterPro" id="IPR015899">
    <property type="entry name" value="UDP-GalPyranose_mutase_C"/>
</dbReference>
<comment type="similarity">
    <text evidence="2">Belongs to the UDP-galactopyranose/dTDP-fucopyranose mutase family.</text>
</comment>